<dbReference type="InterPro" id="IPR012902">
    <property type="entry name" value="N_methyl_site"/>
</dbReference>
<dbReference type="EMBL" id="CAESGF010000004">
    <property type="protein sequence ID" value="CAB4363171.1"/>
    <property type="molecule type" value="Genomic_DNA"/>
</dbReference>
<protein>
    <submittedName>
        <fullName evidence="5">Unannotated protein</fullName>
    </submittedName>
</protein>
<dbReference type="EMBL" id="CAFBMT010000004">
    <property type="protein sequence ID" value="CAB4921349.1"/>
    <property type="molecule type" value="Genomic_DNA"/>
</dbReference>
<evidence type="ECO:0000313" key="2">
    <source>
        <dbReference type="EMBL" id="CAB4363171.1"/>
    </source>
</evidence>
<evidence type="ECO:0000313" key="5">
    <source>
        <dbReference type="EMBL" id="CAB4846119.1"/>
    </source>
</evidence>
<proteinExistence type="predicted"/>
<evidence type="ECO:0000313" key="3">
    <source>
        <dbReference type="EMBL" id="CAB4729513.1"/>
    </source>
</evidence>
<keyword evidence="1" id="KW-0472">Membrane</keyword>
<dbReference type="EMBL" id="CAFBOL010000038">
    <property type="protein sequence ID" value="CAB4992613.1"/>
    <property type="molecule type" value="Genomic_DNA"/>
</dbReference>
<dbReference type="EMBL" id="CAFAAV010000218">
    <property type="protein sequence ID" value="CAB4833043.1"/>
    <property type="molecule type" value="Genomic_DNA"/>
</dbReference>
<evidence type="ECO:0000313" key="4">
    <source>
        <dbReference type="EMBL" id="CAB4833043.1"/>
    </source>
</evidence>
<dbReference type="EMBL" id="CAFBIY010000003">
    <property type="protein sequence ID" value="CAB4846119.1"/>
    <property type="molecule type" value="Genomic_DNA"/>
</dbReference>
<keyword evidence="1" id="KW-0812">Transmembrane</keyword>
<accession>A0A6J7BQ41</accession>
<dbReference type="Pfam" id="PF07963">
    <property type="entry name" value="N_methyl"/>
    <property type="match status" value="1"/>
</dbReference>
<name>A0A6J7BQ41_9ZZZZ</name>
<evidence type="ECO:0000313" key="6">
    <source>
        <dbReference type="EMBL" id="CAB4921349.1"/>
    </source>
</evidence>
<feature type="transmembrane region" description="Helical" evidence="1">
    <location>
        <begin position="28"/>
        <end position="50"/>
    </location>
</feature>
<organism evidence="5">
    <name type="scientific">freshwater metagenome</name>
    <dbReference type="NCBI Taxonomy" id="449393"/>
    <lineage>
        <taxon>unclassified sequences</taxon>
        <taxon>metagenomes</taxon>
        <taxon>ecological metagenomes</taxon>
    </lineage>
</organism>
<dbReference type="EMBL" id="CAEZYF010000012">
    <property type="protein sequence ID" value="CAB4729513.1"/>
    <property type="molecule type" value="Genomic_DNA"/>
</dbReference>
<keyword evidence="1" id="KW-1133">Transmembrane helix</keyword>
<gene>
    <name evidence="3" type="ORF">UFOPK2656_02005</name>
    <name evidence="4" type="ORF">UFOPK3099_02296</name>
    <name evidence="5" type="ORF">UFOPK3267_00106</name>
    <name evidence="6" type="ORF">UFOPK3651_00873</name>
    <name evidence="7" type="ORF">UFOPK3931_01570</name>
    <name evidence="2" type="ORF">UFOPK4189_00952</name>
</gene>
<reference evidence="5" key="1">
    <citation type="submission" date="2020-05" db="EMBL/GenBank/DDBJ databases">
        <authorList>
            <person name="Chiriac C."/>
            <person name="Salcher M."/>
            <person name="Ghai R."/>
            <person name="Kavagutti S V."/>
        </authorList>
    </citation>
    <scope>NUCLEOTIDE SEQUENCE</scope>
</reference>
<evidence type="ECO:0000313" key="7">
    <source>
        <dbReference type="EMBL" id="CAB4992613.1"/>
    </source>
</evidence>
<evidence type="ECO:0000256" key="1">
    <source>
        <dbReference type="SAM" id="Phobius"/>
    </source>
</evidence>
<sequence length="166" mass="17208">MIAQRNAGTNDVAPAMPRRDTGFGLVEVLVAVVLIAMAVVPLMMAGIVSIKVSGRTNVVSKTETVLANAADRVNRAGEGCDYGVYAEAAALAQGWTADRVAVNYAYFVPDEPAANASGSPVTAGHWEAGACPGTQRPEGLVQKVTISVHSPDDTVTRSIVVVKSDV</sequence>
<dbReference type="AlphaFoldDB" id="A0A6J7BQ41"/>